<organism evidence="3 4">
    <name type="scientific">Meyerozyma guilliermondii (strain ATCC 6260 / CBS 566 / DSM 6381 / JCM 1539 / NBRC 10279 / NRRL Y-324)</name>
    <name type="common">Yeast</name>
    <name type="synonym">Candida guilliermondii</name>
    <dbReference type="NCBI Taxonomy" id="294746"/>
    <lineage>
        <taxon>Eukaryota</taxon>
        <taxon>Fungi</taxon>
        <taxon>Dikarya</taxon>
        <taxon>Ascomycota</taxon>
        <taxon>Saccharomycotina</taxon>
        <taxon>Pichiomycetes</taxon>
        <taxon>Debaryomycetaceae</taxon>
        <taxon>Meyerozyma</taxon>
    </lineage>
</organism>
<evidence type="ECO:0000313" key="4">
    <source>
        <dbReference type="Proteomes" id="UP000001997"/>
    </source>
</evidence>
<name>A5DDK6_PICGU</name>
<keyword evidence="2" id="KW-1133">Transmembrane helix</keyword>
<evidence type="ECO:0000256" key="1">
    <source>
        <dbReference type="SAM" id="MobiDB-lite"/>
    </source>
</evidence>
<dbReference type="Proteomes" id="UP000001997">
    <property type="component" value="Unassembled WGS sequence"/>
</dbReference>
<keyword evidence="2" id="KW-0812">Transmembrane</keyword>
<dbReference type="VEuPathDB" id="FungiDB:PGUG_01357"/>
<keyword evidence="4" id="KW-1185">Reference proteome</keyword>
<accession>A5DDK6</accession>
<dbReference type="RefSeq" id="XP_001485686.2">
    <property type="nucleotide sequence ID" value="XM_001485636.1"/>
</dbReference>
<reference evidence="3 4" key="1">
    <citation type="journal article" date="2009" name="Nature">
        <title>Evolution of pathogenicity and sexual reproduction in eight Candida genomes.</title>
        <authorList>
            <person name="Butler G."/>
            <person name="Rasmussen M.D."/>
            <person name="Lin M.F."/>
            <person name="Santos M.A."/>
            <person name="Sakthikumar S."/>
            <person name="Munro C.A."/>
            <person name="Rheinbay E."/>
            <person name="Grabherr M."/>
            <person name="Forche A."/>
            <person name="Reedy J.L."/>
            <person name="Agrafioti I."/>
            <person name="Arnaud M.B."/>
            <person name="Bates S."/>
            <person name="Brown A.J."/>
            <person name="Brunke S."/>
            <person name="Costanzo M.C."/>
            <person name="Fitzpatrick D.A."/>
            <person name="de Groot P.W."/>
            <person name="Harris D."/>
            <person name="Hoyer L.L."/>
            <person name="Hube B."/>
            <person name="Klis F.M."/>
            <person name="Kodira C."/>
            <person name="Lennard N."/>
            <person name="Logue M.E."/>
            <person name="Martin R."/>
            <person name="Neiman A.M."/>
            <person name="Nikolaou E."/>
            <person name="Quail M.A."/>
            <person name="Quinn J."/>
            <person name="Santos M.C."/>
            <person name="Schmitzberger F.F."/>
            <person name="Sherlock G."/>
            <person name="Shah P."/>
            <person name="Silverstein K.A."/>
            <person name="Skrzypek M.S."/>
            <person name="Soll D."/>
            <person name="Staggs R."/>
            <person name="Stansfield I."/>
            <person name="Stumpf M.P."/>
            <person name="Sudbery P.E."/>
            <person name="Srikantha T."/>
            <person name="Zeng Q."/>
            <person name="Berman J."/>
            <person name="Berriman M."/>
            <person name="Heitman J."/>
            <person name="Gow N.A."/>
            <person name="Lorenz M.C."/>
            <person name="Birren B.W."/>
            <person name="Kellis M."/>
            <person name="Cuomo C.A."/>
        </authorList>
    </citation>
    <scope>NUCLEOTIDE SEQUENCE [LARGE SCALE GENOMIC DNA]</scope>
    <source>
        <strain evidence="4">ATCC 6260 / CBS 566 / DSM 6381 / JCM 1539 / NBRC 10279 / NRRL Y-324</strain>
    </source>
</reference>
<dbReference type="KEGG" id="pgu:PGUG_01357"/>
<dbReference type="InParanoid" id="A5DDK6"/>
<evidence type="ECO:0000313" key="3">
    <source>
        <dbReference type="EMBL" id="EDK37259.2"/>
    </source>
</evidence>
<evidence type="ECO:0000256" key="2">
    <source>
        <dbReference type="SAM" id="Phobius"/>
    </source>
</evidence>
<dbReference type="eggNOG" id="ENOG502SDEA">
    <property type="taxonomic scope" value="Eukaryota"/>
</dbReference>
<dbReference type="HOGENOM" id="CLU_061012_0_0_1"/>
<dbReference type="GeneID" id="5128237"/>
<protein>
    <submittedName>
        <fullName evidence="3">Uncharacterized protein</fullName>
    </submittedName>
</protein>
<keyword evidence="2" id="KW-0472">Membrane</keyword>
<dbReference type="OrthoDB" id="3981028at2759"/>
<dbReference type="OMA" id="VKMAFKF"/>
<feature type="transmembrane region" description="Helical" evidence="2">
    <location>
        <begin position="337"/>
        <end position="355"/>
    </location>
</feature>
<gene>
    <name evidence="3" type="ORF">PGUG_01357</name>
</gene>
<feature type="region of interest" description="Disordered" evidence="1">
    <location>
        <begin position="258"/>
        <end position="289"/>
    </location>
</feature>
<feature type="compositionally biased region" description="Basic and acidic residues" evidence="1">
    <location>
        <begin position="258"/>
        <end position="287"/>
    </location>
</feature>
<dbReference type="STRING" id="294746.A5DDK6"/>
<dbReference type="AlphaFoldDB" id="A5DDK6"/>
<sequence length="383" mass="44212">MLFYISILWASASSKPSIAPASVLHNSPQFSNLVILTMDLSLSGSGFGMPRKWVEENYQLALKLFMSKSFERSFDITKKLYKASFHQLSNDTIPQALFIKIINLYLTEVGLFIDKANNGHHYKLTRREREEIASELRNDKLLDELLVFYGDDINSIPSAILFNLLLVYYINSDVIFENKSDLLSKFSRIYALIEIEEDPYIRRLSDLYIFRILPDFSKETEAENLIRQSKLYKSSLDNSLKKLSSAIEQRETKRKAAEQEVKASQLRAKEEQQKRVKAEKEQRKKQDLQYQTLNSLKQKAASESMAPASSGRNTPQARDIESLKQRALYLYGISKDYIAKSSPFILLAIIVVFLASRMVNLRRLNLKEAIQETVRMAFQVKYL</sequence>
<dbReference type="EMBL" id="CH408156">
    <property type="protein sequence ID" value="EDK37259.2"/>
    <property type="molecule type" value="Genomic_DNA"/>
</dbReference>
<proteinExistence type="predicted"/>